<dbReference type="CDD" id="cd03214">
    <property type="entry name" value="ABC_Iron-Siderophores_B12_Hemin"/>
    <property type="match status" value="1"/>
</dbReference>
<evidence type="ECO:0000256" key="4">
    <source>
        <dbReference type="ARBA" id="ARBA00022840"/>
    </source>
</evidence>
<feature type="domain" description="ABC transporter" evidence="7">
    <location>
        <begin position="2"/>
        <end position="235"/>
    </location>
</feature>
<keyword evidence="4 8" id="KW-0067">ATP-binding</keyword>
<dbReference type="PROSITE" id="PS50893">
    <property type="entry name" value="ABC_TRANSPORTER_2"/>
    <property type="match status" value="1"/>
</dbReference>
<comment type="function">
    <text evidence="5">Part of the ABC transporter complex LktBD involved in leukotoxin export. Transmembrane domains (TMD) form a pore in the inner membrane and the ATP-binding domain (NBD) is responsible for energy generation.</text>
</comment>
<accession>A0ABT5MU30</accession>
<dbReference type="RefSeq" id="WP_273749791.1">
    <property type="nucleotide sequence ID" value="NZ_JAQSJE010000011.1"/>
</dbReference>
<dbReference type="PANTHER" id="PTHR42794">
    <property type="entry name" value="HEMIN IMPORT ATP-BINDING PROTEIN HMUV"/>
    <property type="match status" value="1"/>
</dbReference>
<protein>
    <recommendedName>
        <fullName evidence="2">Leukotoxin translocation ATP-binding protein LktB</fullName>
        <ecNumber evidence="1">7.4.2.5</ecNumber>
    </recommendedName>
</protein>
<dbReference type="Proteomes" id="UP001221909">
    <property type="component" value="Unassembled WGS sequence"/>
</dbReference>
<dbReference type="InterPro" id="IPR027417">
    <property type="entry name" value="P-loop_NTPase"/>
</dbReference>
<keyword evidence="3" id="KW-0547">Nucleotide-binding</keyword>
<dbReference type="Pfam" id="PF00005">
    <property type="entry name" value="ABC_tran"/>
    <property type="match status" value="1"/>
</dbReference>
<sequence length="256" mass="28650">MLKLENLQIKRGSLVIAEDLSLNLERGKIYTILGPNGAGKSSLIKTIFGEVPFTGNIQFNDKTLNKHHLLAWRKAIGYMPQDTQVEASLTALEVILLGRLDALNMHVSDELLTEAATIMAKLGIAHLAHKDIMRLSGGQRQMVMFAQVLLRSPQILMLDEPVSALDMHHQINLLEHVCEYTKQNQLITIMVLHDLSLAAQFSDDIILLGNGKLQGFGEAKQVLQADLISRLYNVETEILYDRTGQPVIRPLRKKKN</sequence>
<dbReference type="EMBL" id="JAQSJE010000011">
    <property type="protein sequence ID" value="MDD0824976.1"/>
    <property type="molecule type" value="Genomic_DNA"/>
</dbReference>
<evidence type="ECO:0000256" key="1">
    <source>
        <dbReference type="ARBA" id="ARBA00012048"/>
    </source>
</evidence>
<dbReference type="PROSITE" id="PS00211">
    <property type="entry name" value="ABC_TRANSPORTER_1"/>
    <property type="match status" value="1"/>
</dbReference>
<keyword evidence="9" id="KW-1185">Reference proteome</keyword>
<evidence type="ECO:0000256" key="5">
    <source>
        <dbReference type="ARBA" id="ARBA00024829"/>
    </source>
</evidence>
<dbReference type="SUPFAM" id="SSF52540">
    <property type="entry name" value="P-loop containing nucleoside triphosphate hydrolases"/>
    <property type="match status" value="1"/>
</dbReference>
<evidence type="ECO:0000313" key="8">
    <source>
        <dbReference type="EMBL" id="MDD0824976.1"/>
    </source>
</evidence>
<dbReference type="InterPro" id="IPR003593">
    <property type="entry name" value="AAA+_ATPase"/>
</dbReference>
<reference evidence="8 9" key="1">
    <citation type="submission" date="2023-02" db="EMBL/GenBank/DDBJ databases">
        <title>Mannheimia cairiniae sp. nov., a novel species of Mannheimia obtained from moscovy ducks (Cairina moschata) and reclassification of Mannheimia ovis as heterotypic synonym of Mannheimia pernigra.</title>
        <authorList>
            <person name="Christensen H."/>
        </authorList>
    </citation>
    <scope>NUCLEOTIDE SEQUENCE [LARGE SCALE GENOMIC DNA]</scope>
    <source>
        <strain evidence="8 9">AT1</strain>
    </source>
</reference>
<dbReference type="EC" id="7.4.2.5" evidence="1"/>
<evidence type="ECO:0000259" key="7">
    <source>
        <dbReference type="PROSITE" id="PS50893"/>
    </source>
</evidence>
<dbReference type="PANTHER" id="PTHR42794:SF2">
    <property type="entry name" value="ABC TRANSPORTER ATP-BINDING PROTEIN"/>
    <property type="match status" value="1"/>
</dbReference>
<proteinExistence type="predicted"/>
<dbReference type="GO" id="GO:0005524">
    <property type="term" value="F:ATP binding"/>
    <property type="evidence" value="ECO:0007669"/>
    <property type="project" value="UniProtKB-KW"/>
</dbReference>
<evidence type="ECO:0000256" key="3">
    <source>
        <dbReference type="ARBA" id="ARBA00022741"/>
    </source>
</evidence>
<dbReference type="InterPro" id="IPR017871">
    <property type="entry name" value="ABC_transporter-like_CS"/>
</dbReference>
<evidence type="ECO:0000256" key="2">
    <source>
        <dbReference type="ARBA" id="ARBA00021004"/>
    </source>
</evidence>
<dbReference type="SMART" id="SM00382">
    <property type="entry name" value="AAA"/>
    <property type="match status" value="1"/>
</dbReference>
<dbReference type="Gene3D" id="3.40.50.300">
    <property type="entry name" value="P-loop containing nucleotide triphosphate hydrolases"/>
    <property type="match status" value="1"/>
</dbReference>
<evidence type="ECO:0000256" key="6">
    <source>
        <dbReference type="ARBA" id="ARBA00034068"/>
    </source>
</evidence>
<organism evidence="8 9">
    <name type="scientific">Mannheimia cairinae</name>
    <dbReference type="NCBI Taxonomy" id="3025936"/>
    <lineage>
        <taxon>Bacteria</taxon>
        <taxon>Pseudomonadati</taxon>
        <taxon>Pseudomonadota</taxon>
        <taxon>Gammaproteobacteria</taxon>
        <taxon>Pasteurellales</taxon>
        <taxon>Pasteurellaceae</taxon>
        <taxon>Mannheimia</taxon>
    </lineage>
</organism>
<name>A0ABT5MU30_9PAST</name>
<comment type="catalytic activity">
    <reaction evidence="6">
        <text>ATP + H2O + proteinSide 1 = ADP + phosphate + proteinSide 2.</text>
        <dbReference type="EC" id="7.4.2.5"/>
    </reaction>
</comment>
<dbReference type="InterPro" id="IPR003439">
    <property type="entry name" value="ABC_transporter-like_ATP-bd"/>
</dbReference>
<gene>
    <name evidence="8" type="ORF">PTQ27_10960</name>
</gene>
<comment type="caution">
    <text evidence="8">The sequence shown here is derived from an EMBL/GenBank/DDBJ whole genome shotgun (WGS) entry which is preliminary data.</text>
</comment>
<evidence type="ECO:0000313" key="9">
    <source>
        <dbReference type="Proteomes" id="UP001221909"/>
    </source>
</evidence>